<comment type="caution">
    <text evidence="5">The sequence shown here is derived from an EMBL/GenBank/DDBJ whole genome shotgun (WGS) entry which is preliminary data.</text>
</comment>
<keyword evidence="4" id="KW-0804">Transcription</keyword>
<evidence type="ECO:0000256" key="2">
    <source>
        <dbReference type="ARBA" id="ARBA00023015"/>
    </source>
</evidence>
<dbReference type="InterPro" id="IPR010534">
    <property type="entry name" value="Phage_933W_GpQ"/>
</dbReference>
<sequence>MRNIQKVLERWGGWAVAEGTQLDWSPVAAGFKGLLPDERRSRLSCSDSDGLIVDAAIAKLHKVGRTDEVELIILHYLYNISKSAIARKKKCSEGKVRNQLMIAETFIDACIIMSDAELEMDAWI</sequence>
<dbReference type="Proteomes" id="UP001565243">
    <property type="component" value="Unassembled WGS sequence"/>
</dbReference>
<evidence type="ECO:0000313" key="5">
    <source>
        <dbReference type="EMBL" id="MEY8771435.1"/>
    </source>
</evidence>
<protein>
    <submittedName>
        <fullName evidence="5">Antiterminator Q family protein</fullName>
    </submittedName>
</protein>
<dbReference type="RefSeq" id="WP_253459207.1">
    <property type="nucleotide sequence ID" value="NZ_JBGFFX010000007.1"/>
</dbReference>
<gene>
    <name evidence="5" type="ORF">AB6T85_13595</name>
</gene>
<name>A0ABV4E940_9GAMM</name>
<evidence type="ECO:0000256" key="3">
    <source>
        <dbReference type="ARBA" id="ARBA00023125"/>
    </source>
</evidence>
<evidence type="ECO:0000256" key="1">
    <source>
        <dbReference type="ARBA" id="ARBA00010234"/>
    </source>
</evidence>
<organism evidence="5 6">
    <name type="scientific">Erwinia aeris</name>
    <dbReference type="NCBI Taxonomy" id="3239803"/>
    <lineage>
        <taxon>Bacteria</taxon>
        <taxon>Pseudomonadati</taxon>
        <taxon>Pseudomonadota</taxon>
        <taxon>Gammaproteobacteria</taxon>
        <taxon>Enterobacterales</taxon>
        <taxon>Erwiniaceae</taxon>
        <taxon>Erwinia</taxon>
    </lineage>
</organism>
<keyword evidence="2" id="KW-0805">Transcription regulation</keyword>
<keyword evidence="6" id="KW-1185">Reference proteome</keyword>
<accession>A0ABV4E940</accession>
<reference evidence="5 6" key="1">
    <citation type="submission" date="2024-07" db="EMBL/GenBank/DDBJ databases">
        <authorList>
            <person name="Hebao G."/>
        </authorList>
    </citation>
    <scope>NUCLEOTIDE SEQUENCE [LARGE SCALE GENOMIC DNA]</scope>
    <source>
        <strain evidence="5 6">ACCC 02193</strain>
    </source>
</reference>
<comment type="similarity">
    <text evidence="1">Belongs to the phage antitermination Q type 1 family.</text>
</comment>
<dbReference type="Pfam" id="PF06530">
    <property type="entry name" value="Phage_antitermQ"/>
    <property type="match status" value="1"/>
</dbReference>
<keyword evidence="3" id="KW-0238">DNA-binding</keyword>
<dbReference type="EMBL" id="JBGFFX010000007">
    <property type="protein sequence ID" value="MEY8771435.1"/>
    <property type="molecule type" value="Genomic_DNA"/>
</dbReference>
<evidence type="ECO:0000256" key="4">
    <source>
        <dbReference type="ARBA" id="ARBA00023163"/>
    </source>
</evidence>
<proteinExistence type="inferred from homology"/>
<evidence type="ECO:0000313" key="6">
    <source>
        <dbReference type="Proteomes" id="UP001565243"/>
    </source>
</evidence>